<dbReference type="OMA" id="IYAMWAS"/>
<dbReference type="Gene3D" id="2.40.110.10">
    <property type="entry name" value="Butyryl-CoA Dehydrogenase, subunit A, domain 2"/>
    <property type="match status" value="1"/>
</dbReference>
<keyword evidence="15" id="KW-1185">Reference proteome</keyword>
<evidence type="ECO:0000259" key="12">
    <source>
        <dbReference type="Pfam" id="PF02771"/>
    </source>
</evidence>
<dbReference type="OrthoDB" id="354at2759"/>
<evidence type="ECO:0000256" key="8">
    <source>
        <dbReference type="ARBA" id="ARBA00023128"/>
    </source>
</evidence>
<feature type="domain" description="Acyl-CoA dehydrogenase/oxidase N-terminal" evidence="12">
    <location>
        <begin position="107"/>
        <end position="185"/>
    </location>
</feature>
<keyword evidence="6" id="KW-0809">Transit peptide</keyword>
<dbReference type="InterPro" id="IPR013786">
    <property type="entry name" value="AcylCoA_DH/ox_N"/>
</dbReference>
<dbReference type="Pfam" id="PF21343">
    <property type="entry name" value="ACAD9-ACADV_C"/>
    <property type="match status" value="1"/>
</dbReference>
<evidence type="ECO:0000256" key="2">
    <source>
        <dbReference type="ARBA" id="ARBA00004173"/>
    </source>
</evidence>
<dbReference type="GO" id="GO:0003995">
    <property type="term" value="F:acyl-CoA dehydrogenase activity"/>
    <property type="evidence" value="ECO:0007669"/>
    <property type="project" value="TreeGrafter"/>
</dbReference>
<dbReference type="SUPFAM" id="SSF47203">
    <property type="entry name" value="Acyl-CoA dehydrogenase C-terminal domain-like"/>
    <property type="match status" value="1"/>
</dbReference>
<dbReference type="Pfam" id="PF02771">
    <property type="entry name" value="Acyl-CoA_dh_N"/>
    <property type="match status" value="1"/>
</dbReference>
<dbReference type="Gene3D" id="1.10.540.10">
    <property type="entry name" value="Acyl-CoA dehydrogenase/oxidase, N-terminal domain"/>
    <property type="match status" value="1"/>
</dbReference>
<dbReference type="GO" id="GO:0050660">
    <property type="term" value="F:flavin adenine dinucleotide binding"/>
    <property type="evidence" value="ECO:0007669"/>
    <property type="project" value="InterPro"/>
</dbReference>
<reference evidence="14 15" key="1">
    <citation type="journal article" date="2010" name="Science">
        <title>Genomic comparison of the ants Camponotus floridanus and Harpegnathos saltator.</title>
        <authorList>
            <person name="Bonasio R."/>
            <person name="Zhang G."/>
            <person name="Ye C."/>
            <person name="Mutti N.S."/>
            <person name="Fang X."/>
            <person name="Qin N."/>
            <person name="Donahue G."/>
            <person name="Yang P."/>
            <person name="Li Q."/>
            <person name="Li C."/>
            <person name="Zhang P."/>
            <person name="Huang Z."/>
            <person name="Berger S.L."/>
            <person name="Reinberg D."/>
            <person name="Wang J."/>
            <person name="Liebig J."/>
        </authorList>
    </citation>
    <scope>NUCLEOTIDE SEQUENCE [LARGE SCALE GENOMIC DNA]</scope>
    <source>
        <strain evidence="15">C129</strain>
    </source>
</reference>
<name>E2AX03_CAMFO</name>
<dbReference type="InterPro" id="IPR049448">
    <property type="entry name" value="ACAD9/ACADV-like_C"/>
</dbReference>
<keyword evidence="8" id="KW-0496">Mitochondrion</keyword>
<feature type="domain" description="Acyl-CoA dehydrogenase/oxidase C-terminal" evidence="10">
    <location>
        <begin position="303"/>
        <end position="437"/>
    </location>
</feature>
<dbReference type="Gene3D" id="1.20.140.10">
    <property type="entry name" value="Butyryl-CoA Dehydrogenase, subunit A, domain 3"/>
    <property type="match status" value="2"/>
</dbReference>
<feature type="domain" description="Acyl-CoA oxidase/dehydrogenase middle" evidence="11">
    <location>
        <begin position="190"/>
        <end position="289"/>
    </location>
</feature>
<dbReference type="SUPFAM" id="SSF56645">
    <property type="entry name" value="Acyl-CoA dehydrogenase NM domain-like"/>
    <property type="match status" value="1"/>
</dbReference>
<dbReference type="InterPro" id="IPR037069">
    <property type="entry name" value="AcylCoA_DH/ox_N_sf"/>
</dbReference>
<dbReference type="InterPro" id="IPR036250">
    <property type="entry name" value="AcylCo_DH-like_C"/>
</dbReference>
<dbReference type="PANTHER" id="PTHR43884:SF9">
    <property type="entry name" value="COMPLEX I ASSEMBLY FACTOR ACAD9, MITOCHONDRIAL"/>
    <property type="match status" value="1"/>
</dbReference>
<comment type="cofactor">
    <cofactor evidence="1 9">
        <name>FAD</name>
        <dbReference type="ChEBI" id="CHEBI:57692"/>
    </cofactor>
</comment>
<dbReference type="STRING" id="104421.E2AX03"/>
<dbReference type="InParanoid" id="E2AX03"/>
<dbReference type="Proteomes" id="UP000000311">
    <property type="component" value="Unassembled WGS sequence"/>
</dbReference>
<evidence type="ECO:0000259" key="11">
    <source>
        <dbReference type="Pfam" id="PF02770"/>
    </source>
</evidence>
<evidence type="ECO:0000256" key="6">
    <source>
        <dbReference type="ARBA" id="ARBA00022946"/>
    </source>
</evidence>
<dbReference type="InterPro" id="IPR009075">
    <property type="entry name" value="AcylCo_DH/oxidase_C"/>
</dbReference>
<dbReference type="KEGG" id="cfo:105256913"/>
<dbReference type="AlphaFoldDB" id="E2AX03"/>
<evidence type="ECO:0000256" key="4">
    <source>
        <dbReference type="ARBA" id="ARBA00022630"/>
    </source>
</evidence>
<evidence type="ECO:0000259" key="10">
    <source>
        <dbReference type="Pfam" id="PF00441"/>
    </source>
</evidence>
<dbReference type="PANTHER" id="PTHR43884">
    <property type="entry name" value="ACYL-COA DEHYDROGENASE"/>
    <property type="match status" value="1"/>
</dbReference>
<evidence type="ECO:0000313" key="14">
    <source>
        <dbReference type="EMBL" id="EFN62023.1"/>
    </source>
</evidence>
<proteinExistence type="inferred from homology"/>
<dbReference type="GO" id="GO:0005739">
    <property type="term" value="C:mitochondrion"/>
    <property type="evidence" value="ECO:0007669"/>
    <property type="project" value="UniProtKB-SubCell"/>
</dbReference>
<evidence type="ECO:0000256" key="1">
    <source>
        <dbReference type="ARBA" id="ARBA00001974"/>
    </source>
</evidence>
<dbReference type="Pfam" id="PF00441">
    <property type="entry name" value="Acyl-CoA_dh_1"/>
    <property type="match status" value="1"/>
</dbReference>
<keyword evidence="5 9" id="KW-0274">FAD</keyword>
<dbReference type="InterPro" id="IPR046373">
    <property type="entry name" value="Acyl-CoA_Oxase/DH_mid-dom_sf"/>
</dbReference>
<accession>E2AX03</accession>
<evidence type="ECO:0000256" key="9">
    <source>
        <dbReference type="RuleBase" id="RU362125"/>
    </source>
</evidence>
<dbReference type="GO" id="GO:0006631">
    <property type="term" value="P:fatty acid metabolic process"/>
    <property type="evidence" value="ECO:0007669"/>
    <property type="project" value="UniProtKB-ARBA"/>
</dbReference>
<gene>
    <name evidence="14" type="ORF">EAG_01186</name>
</gene>
<feature type="domain" description="ACAD9/ACADV-like C-terminal" evidence="13">
    <location>
        <begin position="499"/>
        <end position="616"/>
    </location>
</feature>
<evidence type="ECO:0000256" key="3">
    <source>
        <dbReference type="ARBA" id="ARBA00009347"/>
    </source>
</evidence>
<keyword evidence="4 9" id="KW-0285">Flavoprotein</keyword>
<comment type="similarity">
    <text evidence="3 9">Belongs to the acyl-CoA dehydrogenase family.</text>
</comment>
<organism evidence="15">
    <name type="scientific">Camponotus floridanus</name>
    <name type="common">Florida carpenter ant</name>
    <dbReference type="NCBI Taxonomy" id="104421"/>
    <lineage>
        <taxon>Eukaryota</taxon>
        <taxon>Metazoa</taxon>
        <taxon>Ecdysozoa</taxon>
        <taxon>Arthropoda</taxon>
        <taxon>Hexapoda</taxon>
        <taxon>Insecta</taxon>
        <taxon>Pterygota</taxon>
        <taxon>Neoptera</taxon>
        <taxon>Endopterygota</taxon>
        <taxon>Hymenoptera</taxon>
        <taxon>Apocrita</taxon>
        <taxon>Aculeata</taxon>
        <taxon>Formicoidea</taxon>
        <taxon>Formicidae</taxon>
        <taxon>Formicinae</taxon>
        <taxon>Camponotus</taxon>
    </lineage>
</organism>
<dbReference type="EMBL" id="GL443495">
    <property type="protein sequence ID" value="EFN62023.1"/>
    <property type="molecule type" value="Genomic_DNA"/>
</dbReference>
<dbReference type="InterPro" id="IPR009100">
    <property type="entry name" value="AcylCoA_DH/oxidase_NM_dom_sf"/>
</dbReference>
<evidence type="ECO:0000256" key="7">
    <source>
        <dbReference type="ARBA" id="ARBA00023002"/>
    </source>
</evidence>
<dbReference type="InterPro" id="IPR006091">
    <property type="entry name" value="Acyl-CoA_Oxase/DH_mid-dom"/>
</dbReference>
<evidence type="ECO:0000313" key="15">
    <source>
        <dbReference type="Proteomes" id="UP000000311"/>
    </source>
</evidence>
<evidence type="ECO:0000256" key="5">
    <source>
        <dbReference type="ARBA" id="ARBA00022827"/>
    </source>
</evidence>
<comment type="subcellular location">
    <subcellularLocation>
        <location evidence="2">Mitochondrion</location>
    </subcellularLocation>
</comment>
<dbReference type="Pfam" id="PF02770">
    <property type="entry name" value="Acyl-CoA_dh_M"/>
    <property type="match status" value="1"/>
</dbReference>
<sequence length="627" mass="71914">MLARQFLCRKLLWHSSCSCVSVRYTQSVSQHALDTINFEMRLPTPITRQRQRQPFAKNLFLGVFDHELMYYPESQTKERHTQFFEWLQPIEKYLSQNLENPQSVEKDDILSHLKDLGVFRAHVDEQYLGLNLNQTELAKLVEVLSCFPWLGSYIVKNHIMPVHIISTMASEEQKAKYLPKIATGEIVPTICYTESDSGINFNNIKSMTILSDCDTFYTLNGEKLFVANGHDSNLFLVFSRSGHSQAISSGQSTLSVFLVDSDMNGITYKDIKNLVGLHNSSTCTVAFKDTIIPKDHVLGEITSGMSILIDSLAPGNRNLAPQTIGILKTFIRLLTRHVLERKHLDENMHEYESVQEVIGKISTALYSMESILYFTTGIMDMYENQDCTLEKAMVEMYCVNECITRIYEGLQIIGARSYLTEKPYIQILEDALSYTLFDSYNIDSNMYISLLGLQHMGKNLHQHIMKLRNPLEFPQHVLNWVFGKEYQLKLHIAEHLHLSLRNGGELLEKCITRLNTVGILMLQRHGSEISNRQMELHRISELATKTFALLTVLSRTSRAYCIGLRNADLDRQLANIFAILVDNRIKTLTDEITSGEWVNGDKLYKNIAELIYSNKDYFAEHPLSRSY</sequence>
<evidence type="ECO:0000259" key="13">
    <source>
        <dbReference type="Pfam" id="PF21343"/>
    </source>
</evidence>
<dbReference type="FunCoup" id="E2AX03">
    <property type="interactions" value="126"/>
</dbReference>
<protein>
    <submittedName>
        <fullName evidence="14">Acyl-CoA dehydrogenase family member 9, mitochondrial</fullName>
    </submittedName>
</protein>
<keyword evidence="7 9" id="KW-0560">Oxidoreductase</keyword>